<comment type="caution">
    <text evidence="1">The sequence shown here is derived from an EMBL/GenBank/DDBJ whole genome shotgun (WGS) entry which is preliminary data.</text>
</comment>
<reference evidence="1 2" key="1">
    <citation type="submission" date="2019-12" db="EMBL/GenBank/DDBJ databases">
        <title>Hymenobacter sp. HMF4947 Genome sequencing and assembly.</title>
        <authorList>
            <person name="Kang H."/>
            <person name="Cha I."/>
            <person name="Kim H."/>
            <person name="Joh K."/>
        </authorList>
    </citation>
    <scope>NUCLEOTIDE SEQUENCE [LARGE SCALE GENOMIC DNA]</scope>
    <source>
        <strain evidence="1 2">HMF4947</strain>
    </source>
</reference>
<dbReference type="EMBL" id="WQKZ01000002">
    <property type="protein sequence ID" value="MVN76440.1"/>
    <property type="molecule type" value="Genomic_DNA"/>
</dbReference>
<name>A0A7K1TDG8_9BACT</name>
<evidence type="ECO:0000313" key="1">
    <source>
        <dbReference type="EMBL" id="MVN76440.1"/>
    </source>
</evidence>
<dbReference type="AlphaFoldDB" id="A0A7K1TDG8"/>
<accession>A0A7K1TDG8</accession>
<sequence>MPASSASIPKLDHASHALRQVLLRLDHYAQSQVQRATTGTSHTAAKLAHLGDLQALLAAVEQYEQVVLTCLPPGPVDVLSLTPAELLASRESDPVYRLGWVRGHKAGIAQAQRATAPVLTAYAQYATLPTSTVTPPSTHTDLVQRVRAFLAQLMQRQQAKINSTNTWLYGND</sequence>
<proteinExistence type="predicted"/>
<dbReference type="RefSeq" id="WP_157564333.1">
    <property type="nucleotide sequence ID" value="NZ_WQKZ01000002.1"/>
</dbReference>
<protein>
    <submittedName>
        <fullName evidence="1">Uncharacterized protein</fullName>
    </submittedName>
</protein>
<evidence type="ECO:0000313" key="2">
    <source>
        <dbReference type="Proteomes" id="UP000441336"/>
    </source>
</evidence>
<gene>
    <name evidence="1" type="ORF">GO988_08895</name>
</gene>
<organism evidence="1 2">
    <name type="scientific">Hymenobacter ginkgonis</name>
    <dbReference type="NCBI Taxonomy" id="2682976"/>
    <lineage>
        <taxon>Bacteria</taxon>
        <taxon>Pseudomonadati</taxon>
        <taxon>Bacteroidota</taxon>
        <taxon>Cytophagia</taxon>
        <taxon>Cytophagales</taxon>
        <taxon>Hymenobacteraceae</taxon>
        <taxon>Hymenobacter</taxon>
    </lineage>
</organism>
<dbReference type="Proteomes" id="UP000441336">
    <property type="component" value="Unassembled WGS sequence"/>
</dbReference>
<keyword evidence="2" id="KW-1185">Reference proteome</keyword>